<keyword evidence="10 15" id="KW-0472">Membrane</keyword>
<organism evidence="17 18">
    <name type="scientific">Cladophialophora yegresii CBS 114405</name>
    <dbReference type="NCBI Taxonomy" id="1182544"/>
    <lineage>
        <taxon>Eukaryota</taxon>
        <taxon>Fungi</taxon>
        <taxon>Dikarya</taxon>
        <taxon>Ascomycota</taxon>
        <taxon>Pezizomycotina</taxon>
        <taxon>Eurotiomycetes</taxon>
        <taxon>Chaetothyriomycetidae</taxon>
        <taxon>Chaetothyriales</taxon>
        <taxon>Herpotrichiellaceae</taxon>
        <taxon>Cladophialophora</taxon>
    </lineage>
</organism>
<dbReference type="STRING" id="1182544.W9VUG2"/>
<evidence type="ECO:0000256" key="10">
    <source>
        <dbReference type="ARBA" id="ARBA00023136"/>
    </source>
</evidence>
<dbReference type="Proteomes" id="UP000019473">
    <property type="component" value="Unassembled WGS sequence"/>
</dbReference>
<evidence type="ECO:0000256" key="13">
    <source>
        <dbReference type="SAM" id="Coils"/>
    </source>
</evidence>
<gene>
    <name evidence="17" type="ORF">A1O7_06650</name>
</gene>
<keyword evidence="7 15" id="KW-1133">Transmembrane helix</keyword>
<evidence type="ECO:0000256" key="15">
    <source>
        <dbReference type="SAM" id="Phobius"/>
    </source>
</evidence>
<dbReference type="InterPro" id="IPR031846">
    <property type="entry name" value="Hvcn1"/>
</dbReference>
<dbReference type="RefSeq" id="XP_007758841.1">
    <property type="nucleotide sequence ID" value="XM_007760651.1"/>
</dbReference>
<reference evidence="17 18" key="1">
    <citation type="submission" date="2013-03" db="EMBL/GenBank/DDBJ databases">
        <title>The Genome Sequence of Cladophialophora yegresii CBS 114405.</title>
        <authorList>
            <consortium name="The Broad Institute Genomics Platform"/>
            <person name="Cuomo C."/>
            <person name="de Hoog S."/>
            <person name="Gorbushina A."/>
            <person name="Walker B."/>
            <person name="Young S.K."/>
            <person name="Zeng Q."/>
            <person name="Gargeya S."/>
            <person name="Fitzgerald M."/>
            <person name="Haas B."/>
            <person name="Abouelleil A."/>
            <person name="Allen A.W."/>
            <person name="Alvarado L."/>
            <person name="Arachchi H.M."/>
            <person name="Berlin A.M."/>
            <person name="Chapman S.B."/>
            <person name="Gainer-Dewar J."/>
            <person name="Goldberg J."/>
            <person name="Griggs A."/>
            <person name="Gujja S."/>
            <person name="Hansen M."/>
            <person name="Howarth C."/>
            <person name="Imamovic A."/>
            <person name="Ireland A."/>
            <person name="Larimer J."/>
            <person name="McCowan C."/>
            <person name="Murphy C."/>
            <person name="Pearson M."/>
            <person name="Poon T.W."/>
            <person name="Priest M."/>
            <person name="Roberts A."/>
            <person name="Saif S."/>
            <person name="Shea T."/>
            <person name="Sisk P."/>
            <person name="Sykes S."/>
            <person name="Wortman J."/>
            <person name="Nusbaum C."/>
            <person name="Birren B."/>
        </authorList>
    </citation>
    <scope>NUCLEOTIDE SEQUENCE [LARGE SCALE GENOMIC DNA]</scope>
    <source>
        <strain evidence="17 18">CBS 114405</strain>
    </source>
</reference>
<dbReference type="Gene3D" id="1.20.120.350">
    <property type="entry name" value="Voltage-gated potassium channels. Chain C"/>
    <property type="match status" value="1"/>
</dbReference>
<name>W9VUG2_9EURO</name>
<evidence type="ECO:0000256" key="11">
    <source>
        <dbReference type="ARBA" id="ARBA00023303"/>
    </source>
</evidence>
<feature type="compositionally biased region" description="Basic and acidic residues" evidence="14">
    <location>
        <begin position="260"/>
        <end position="271"/>
    </location>
</feature>
<evidence type="ECO:0000313" key="17">
    <source>
        <dbReference type="EMBL" id="EXJ59218.1"/>
    </source>
</evidence>
<keyword evidence="5 15" id="KW-0812">Transmembrane</keyword>
<sequence length="271" mass="30409">MADPERQPLIRSTPNTPLTPFLPSDRRFITALQRSEDFIACHVQKIHGADSWVWGLRHNLQRFLSSKWGHYFVIILVAADISCIFADFLVSLHMCEHGGDKGFDLHAWKQVNDVLGYMSLVFSCLFMAELLGSVFAFGFYYFATPFHAFDALVIIAAFVIDLVLRAGPLEEAGSLVVVLRLWRVFKIIEEFSSGAEDQLVELQERVEALEKQKDDALKENELLQRQLRLGPRSRGGNGNGNALEGADVYADGHATHGTRGNRDMDVDGEAR</sequence>
<proteinExistence type="predicted"/>
<evidence type="ECO:0000256" key="7">
    <source>
        <dbReference type="ARBA" id="ARBA00022989"/>
    </source>
</evidence>
<dbReference type="GO" id="GO:0005886">
    <property type="term" value="C:plasma membrane"/>
    <property type="evidence" value="ECO:0007669"/>
    <property type="project" value="UniProtKB-SubCell"/>
</dbReference>
<evidence type="ECO:0000256" key="3">
    <source>
        <dbReference type="ARBA" id="ARBA00022448"/>
    </source>
</evidence>
<evidence type="ECO:0000256" key="14">
    <source>
        <dbReference type="SAM" id="MobiDB-lite"/>
    </source>
</evidence>
<evidence type="ECO:0000256" key="1">
    <source>
        <dbReference type="ARBA" id="ARBA00004651"/>
    </source>
</evidence>
<keyword evidence="3" id="KW-0813">Transport</keyword>
<feature type="transmembrane region" description="Helical" evidence="15">
    <location>
        <begin position="114"/>
        <end position="140"/>
    </location>
</feature>
<dbReference type="VEuPathDB" id="FungiDB:A1O7_06650"/>
<dbReference type="Pfam" id="PF00520">
    <property type="entry name" value="Ion_trans"/>
    <property type="match status" value="1"/>
</dbReference>
<dbReference type="PANTHER" id="PTHR46480">
    <property type="entry name" value="F20B24.22"/>
    <property type="match status" value="1"/>
</dbReference>
<evidence type="ECO:0000313" key="18">
    <source>
        <dbReference type="Proteomes" id="UP000019473"/>
    </source>
</evidence>
<feature type="coiled-coil region" evidence="13">
    <location>
        <begin position="192"/>
        <end position="226"/>
    </location>
</feature>
<keyword evidence="8 13" id="KW-0175">Coiled coil</keyword>
<dbReference type="AlphaFoldDB" id="W9VUG2"/>
<comment type="subcellular location">
    <subcellularLocation>
        <location evidence="1">Cell membrane</location>
        <topology evidence="1">Multi-pass membrane protein</topology>
    </subcellularLocation>
</comment>
<evidence type="ECO:0000256" key="9">
    <source>
        <dbReference type="ARBA" id="ARBA00023065"/>
    </source>
</evidence>
<feature type="domain" description="Ion transport" evidence="16">
    <location>
        <begin position="68"/>
        <end position="193"/>
    </location>
</feature>
<dbReference type="HOGENOM" id="CLU_076372_1_2_1"/>
<dbReference type="OrthoDB" id="427456at2759"/>
<keyword evidence="9" id="KW-0406">Ion transport</keyword>
<dbReference type="EMBL" id="AMGW01000004">
    <property type="protein sequence ID" value="EXJ59218.1"/>
    <property type="molecule type" value="Genomic_DNA"/>
</dbReference>
<dbReference type="PANTHER" id="PTHR46480:SF1">
    <property type="entry name" value="VOLTAGE-GATED HYDROGEN CHANNEL 1"/>
    <property type="match status" value="1"/>
</dbReference>
<evidence type="ECO:0000256" key="8">
    <source>
        <dbReference type="ARBA" id="ARBA00023054"/>
    </source>
</evidence>
<feature type="transmembrane region" description="Helical" evidence="15">
    <location>
        <begin position="68"/>
        <end position="93"/>
    </location>
</feature>
<feature type="region of interest" description="Disordered" evidence="14">
    <location>
        <begin position="228"/>
        <end position="271"/>
    </location>
</feature>
<evidence type="ECO:0000256" key="5">
    <source>
        <dbReference type="ARBA" id="ARBA00022692"/>
    </source>
</evidence>
<keyword evidence="18" id="KW-1185">Reference proteome</keyword>
<evidence type="ECO:0000256" key="2">
    <source>
        <dbReference type="ARBA" id="ARBA00015897"/>
    </source>
</evidence>
<dbReference type="GeneID" id="19181226"/>
<evidence type="ECO:0000256" key="6">
    <source>
        <dbReference type="ARBA" id="ARBA00022882"/>
    </source>
</evidence>
<dbReference type="GO" id="GO:0034702">
    <property type="term" value="C:monoatomic ion channel complex"/>
    <property type="evidence" value="ECO:0007669"/>
    <property type="project" value="UniProtKB-KW"/>
</dbReference>
<dbReference type="InterPro" id="IPR027359">
    <property type="entry name" value="Volt_channel_dom_sf"/>
</dbReference>
<keyword evidence="6" id="KW-0851">Voltage-gated channel</keyword>
<dbReference type="InterPro" id="IPR005821">
    <property type="entry name" value="Ion_trans_dom"/>
</dbReference>
<dbReference type="eggNOG" id="ENOG502RX8B">
    <property type="taxonomic scope" value="Eukaryota"/>
</dbReference>
<dbReference type="GO" id="GO:0030171">
    <property type="term" value="F:voltage-gated proton channel activity"/>
    <property type="evidence" value="ECO:0007669"/>
    <property type="project" value="InterPro"/>
</dbReference>
<evidence type="ECO:0000259" key="16">
    <source>
        <dbReference type="Pfam" id="PF00520"/>
    </source>
</evidence>
<keyword evidence="4" id="KW-1003">Cell membrane</keyword>
<feature type="transmembrane region" description="Helical" evidence="15">
    <location>
        <begin position="146"/>
        <end position="164"/>
    </location>
</feature>
<evidence type="ECO:0000256" key="4">
    <source>
        <dbReference type="ARBA" id="ARBA00022475"/>
    </source>
</evidence>
<protein>
    <recommendedName>
        <fullName evidence="2">Voltage-gated hydrogen channel 1</fullName>
    </recommendedName>
    <alternativeName>
        <fullName evidence="12">Hydrogen voltage-gated channel 1</fullName>
    </alternativeName>
</protein>
<comment type="caution">
    <text evidence="17">The sequence shown here is derived from an EMBL/GenBank/DDBJ whole genome shotgun (WGS) entry which is preliminary data.</text>
</comment>
<accession>W9VUG2</accession>
<keyword evidence="11" id="KW-0407">Ion channel</keyword>
<evidence type="ECO:0000256" key="12">
    <source>
        <dbReference type="ARBA" id="ARBA00031989"/>
    </source>
</evidence>